<evidence type="ECO:0000313" key="1">
    <source>
        <dbReference type="EMBL" id="KKL47247.1"/>
    </source>
</evidence>
<dbReference type="AlphaFoldDB" id="A0A0F9F843"/>
<protein>
    <submittedName>
        <fullName evidence="1">Uncharacterized protein</fullName>
    </submittedName>
</protein>
<gene>
    <name evidence="1" type="ORF">LCGC14_2337420</name>
</gene>
<dbReference type="EMBL" id="LAZR01033734">
    <property type="protein sequence ID" value="KKL47247.1"/>
    <property type="molecule type" value="Genomic_DNA"/>
</dbReference>
<reference evidence="1" key="1">
    <citation type="journal article" date="2015" name="Nature">
        <title>Complex archaea that bridge the gap between prokaryotes and eukaryotes.</title>
        <authorList>
            <person name="Spang A."/>
            <person name="Saw J.H."/>
            <person name="Jorgensen S.L."/>
            <person name="Zaremba-Niedzwiedzka K."/>
            <person name="Martijn J."/>
            <person name="Lind A.E."/>
            <person name="van Eijk R."/>
            <person name="Schleper C."/>
            <person name="Guy L."/>
            <person name="Ettema T.J."/>
        </authorList>
    </citation>
    <scope>NUCLEOTIDE SEQUENCE</scope>
</reference>
<accession>A0A0F9F843</accession>
<organism evidence="1">
    <name type="scientific">marine sediment metagenome</name>
    <dbReference type="NCBI Taxonomy" id="412755"/>
    <lineage>
        <taxon>unclassified sequences</taxon>
        <taxon>metagenomes</taxon>
        <taxon>ecological metagenomes</taxon>
    </lineage>
</organism>
<sequence length="46" mass="5057">MLVTIVCAWCRKEMAQADWPGVVPFPAVTHSVCPDCLEKQLAKVGK</sequence>
<name>A0A0F9F843_9ZZZZ</name>
<comment type="caution">
    <text evidence="1">The sequence shown here is derived from an EMBL/GenBank/DDBJ whole genome shotgun (WGS) entry which is preliminary data.</text>
</comment>
<proteinExistence type="predicted"/>